<sequence>MIMTLQIRLPFRNTTLWIRKALSKQEMASASSSPRSQSGSGNFGGGFGSNDNFGRGGNLSGLGGFGGSCSGGGYSGSGDGYNGFGMMVVTEEAALVTLVEAEAMEVVDRVMETRAVAMEGVVAVTGRVETLEAEALALIEVEANTLPNHEIKVAMAVPAAVVAMAAA</sequence>
<accession>L9K2N7</accession>
<dbReference type="Proteomes" id="UP000011518">
    <property type="component" value="Unassembled WGS sequence"/>
</dbReference>
<feature type="region of interest" description="Disordered" evidence="1">
    <location>
        <begin position="28"/>
        <end position="47"/>
    </location>
</feature>
<gene>
    <name evidence="2" type="ORF">TREES_T100019554</name>
</gene>
<evidence type="ECO:0000313" key="3">
    <source>
        <dbReference type="Proteomes" id="UP000011518"/>
    </source>
</evidence>
<evidence type="ECO:0000313" key="2">
    <source>
        <dbReference type="EMBL" id="ELW56946.1"/>
    </source>
</evidence>
<dbReference type="EMBL" id="KB320916">
    <property type="protein sequence ID" value="ELW56946.1"/>
    <property type="molecule type" value="Genomic_DNA"/>
</dbReference>
<keyword evidence="3" id="KW-1185">Reference proteome</keyword>
<organism evidence="2 3">
    <name type="scientific">Tupaia chinensis</name>
    <name type="common">Chinese tree shrew</name>
    <name type="synonym">Tupaia belangeri chinensis</name>
    <dbReference type="NCBI Taxonomy" id="246437"/>
    <lineage>
        <taxon>Eukaryota</taxon>
        <taxon>Metazoa</taxon>
        <taxon>Chordata</taxon>
        <taxon>Craniata</taxon>
        <taxon>Vertebrata</taxon>
        <taxon>Euteleostomi</taxon>
        <taxon>Mammalia</taxon>
        <taxon>Eutheria</taxon>
        <taxon>Euarchontoglires</taxon>
        <taxon>Scandentia</taxon>
        <taxon>Tupaiidae</taxon>
        <taxon>Tupaia</taxon>
    </lineage>
</organism>
<name>L9K2N7_TUPCH</name>
<proteinExistence type="predicted"/>
<protein>
    <submittedName>
        <fullName evidence="2">Uncharacterized protein</fullName>
    </submittedName>
</protein>
<reference evidence="3" key="1">
    <citation type="submission" date="2012-07" db="EMBL/GenBank/DDBJ databases">
        <title>Genome of the Chinese tree shrew, a rising model animal genetically related to primates.</title>
        <authorList>
            <person name="Zhang G."/>
            <person name="Fan Y."/>
            <person name="Yao Y."/>
            <person name="Huang Z."/>
        </authorList>
    </citation>
    <scope>NUCLEOTIDE SEQUENCE [LARGE SCALE GENOMIC DNA]</scope>
</reference>
<dbReference type="InParanoid" id="L9K2N7"/>
<reference evidence="3" key="2">
    <citation type="journal article" date="2013" name="Nat. Commun.">
        <title>Genome of the Chinese tree shrew.</title>
        <authorList>
            <person name="Fan Y."/>
            <person name="Huang Z.Y."/>
            <person name="Cao C.C."/>
            <person name="Chen C.S."/>
            <person name="Chen Y.X."/>
            <person name="Fan D.D."/>
            <person name="He J."/>
            <person name="Hou H.L."/>
            <person name="Hu L."/>
            <person name="Hu X.T."/>
            <person name="Jiang X.T."/>
            <person name="Lai R."/>
            <person name="Lang Y.S."/>
            <person name="Liang B."/>
            <person name="Liao S.G."/>
            <person name="Mu D."/>
            <person name="Ma Y.Y."/>
            <person name="Niu Y.Y."/>
            <person name="Sun X.Q."/>
            <person name="Xia J.Q."/>
            <person name="Xiao J."/>
            <person name="Xiong Z.Q."/>
            <person name="Xu L."/>
            <person name="Yang L."/>
            <person name="Zhang Y."/>
            <person name="Zhao W."/>
            <person name="Zhao X.D."/>
            <person name="Zheng Y.T."/>
            <person name="Zhou J.M."/>
            <person name="Zhu Y.B."/>
            <person name="Zhang G.J."/>
            <person name="Wang J."/>
            <person name="Yao Y.G."/>
        </authorList>
    </citation>
    <scope>NUCLEOTIDE SEQUENCE [LARGE SCALE GENOMIC DNA]</scope>
</reference>
<evidence type="ECO:0000256" key="1">
    <source>
        <dbReference type="SAM" id="MobiDB-lite"/>
    </source>
</evidence>
<dbReference type="AlphaFoldDB" id="L9K2N7"/>
<feature type="compositionally biased region" description="Low complexity" evidence="1">
    <location>
        <begin position="29"/>
        <end position="40"/>
    </location>
</feature>